<evidence type="ECO:0000313" key="2">
    <source>
        <dbReference type="Proteomes" id="UP001161325"/>
    </source>
</evidence>
<dbReference type="AlphaFoldDB" id="A0AA37VAU1"/>
<comment type="caution">
    <text evidence="1">The sequence shown here is derived from an EMBL/GenBank/DDBJ whole genome shotgun (WGS) entry which is preliminary data.</text>
</comment>
<accession>A0AA37VAU1</accession>
<keyword evidence="2" id="KW-1185">Reference proteome</keyword>
<proteinExistence type="predicted"/>
<protein>
    <submittedName>
        <fullName evidence="1">Uncharacterized protein</fullName>
    </submittedName>
</protein>
<gene>
    <name evidence="1" type="ORF">rosag_22960</name>
</gene>
<sequence length="494" mass="54233">MTTIPRHVLEQLSIPTRYEKLIERVGSDVVKLLTPPDGNIEAFRKVAVAAAQTGEGLLVPCYGETGTGKTTLAESLSFFLPGLFTPTATHQGLITYDALSAVVDRLRRETPPLKGQLIPLNIDHREGAPPTDEELASIKRFLRTSQVPCVVLWLETDLRRAQEVAERYTSITGRAIIDLPLTVTGPARETWHDIAGNTIELCNPLPEKQVGELGIEPRDYDVSRFPSIGEFMKRIAIDFSNQIIEHQSATKKPVTLVLAYVSESLDRGVLPSFTHGGEPGLLDSHALLKCTPESMIGKRWSAKRGVLTQTIFRLDARAFWFPPAAAVSILRRYGPQEVSALLERIGRSNPSPTDVSNYLSRSDLGRFLLGDTGTAYETRGRPAEEAKAALAKVGSEYGFGSGNDKKMNAAFLEALLALLESQDHRVRASAAEQALDFCGGIIPDNQIDLGDRIVCIEYIWRSGEALDTSRRSEAAQYALQKLHNYAVNLGWTAA</sequence>
<dbReference type="Proteomes" id="UP001161325">
    <property type="component" value="Unassembled WGS sequence"/>
</dbReference>
<evidence type="ECO:0000313" key="1">
    <source>
        <dbReference type="EMBL" id="GLC25783.1"/>
    </source>
</evidence>
<dbReference type="EMBL" id="BRXS01000003">
    <property type="protein sequence ID" value="GLC25783.1"/>
    <property type="molecule type" value="Genomic_DNA"/>
</dbReference>
<dbReference type="RefSeq" id="WP_284350242.1">
    <property type="nucleotide sequence ID" value="NZ_BRXS01000003.1"/>
</dbReference>
<name>A0AA37VAU1_9BACT</name>
<reference evidence="1" key="1">
    <citation type="submission" date="2022-08" db="EMBL/GenBank/DDBJ databases">
        <title>Draft genome sequencing of Roseisolibacter agri AW1220.</title>
        <authorList>
            <person name="Tobiishi Y."/>
            <person name="Tonouchi A."/>
        </authorList>
    </citation>
    <scope>NUCLEOTIDE SEQUENCE</scope>
    <source>
        <strain evidence="1">AW1220</strain>
    </source>
</reference>
<organism evidence="1 2">
    <name type="scientific">Roseisolibacter agri</name>
    <dbReference type="NCBI Taxonomy" id="2014610"/>
    <lineage>
        <taxon>Bacteria</taxon>
        <taxon>Pseudomonadati</taxon>
        <taxon>Gemmatimonadota</taxon>
        <taxon>Gemmatimonadia</taxon>
        <taxon>Gemmatimonadales</taxon>
        <taxon>Gemmatimonadaceae</taxon>
        <taxon>Roseisolibacter</taxon>
    </lineage>
</organism>